<evidence type="ECO:0000256" key="2">
    <source>
        <dbReference type="ARBA" id="ARBA00004115"/>
    </source>
</evidence>
<dbReference type="Gene3D" id="1.20.1440.180">
    <property type="entry name" value="KEN domain"/>
    <property type="match status" value="1"/>
</dbReference>
<evidence type="ECO:0000256" key="15">
    <source>
        <dbReference type="ARBA" id="ARBA00023136"/>
    </source>
</evidence>
<dbReference type="Gene3D" id="3.30.200.20">
    <property type="entry name" value="Phosphorylase Kinase, domain 1"/>
    <property type="match status" value="1"/>
</dbReference>
<feature type="signal peptide" evidence="20">
    <location>
        <begin position="1"/>
        <end position="20"/>
    </location>
</feature>
<evidence type="ECO:0000256" key="18">
    <source>
        <dbReference type="ARBA" id="ARBA00048679"/>
    </source>
</evidence>
<keyword evidence="11" id="KW-0378">Hydrolase</keyword>
<dbReference type="OrthoDB" id="63989at2759"/>
<evidence type="ECO:0000259" key="22">
    <source>
        <dbReference type="PROSITE" id="PS51392"/>
    </source>
</evidence>
<organism evidence="23 24">
    <name type="scientific">Leptotrombidium deliense</name>
    <dbReference type="NCBI Taxonomy" id="299467"/>
    <lineage>
        <taxon>Eukaryota</taxon>
        <taxon>Metazoa</taxon>
        <taxon>Ecdysozoa</taxon>
        <taxon>Arthropoda</taxon>
        <taxon>Chelicerata</taxon>
        <taxon>Arachnida</taxon>
        <taxon>Acari</taxon>
        <taxon>Acariformes</taxon>
        <taxon>Trombidiformes</taxon>
        <taxon>Prostigmata</taxon>
        <taxon>Anystina</taxon>
        <taxon>Parasitengona</taxon>
        <taxon>Trombiculoidea</taxon>
        <taxon>Trombiculidae</taxon>
        <taxon>Leptotrombidium</taxon>
    </lineage>
</organism>
<dbReference type="GO" id="GO:0006397">
    <property type="term" value="P:mRNA processing"/>
    <property type="evidence" value="ECO:0007669"/>
    <property type="project" value="InterPro"/>
</dbReference>
<evidence type="ECO:0000256" key="9">
    <source>
        <dbReference type="ARBA" id="ARBA00022741"/>
    </source>
</evidence>
<feature type="transmembrane region" description="Helical" evidence="19">
    <location>
        <begin position="428"/>
        <end position="449"/>
    </location>
</feature>
<evidence type="ECO:0000256" key="1">
    <source>
        <dbReference type="ARBA" id="ARBA00001946"/>
    </source>
</evidence>
<dbReference type="Proteomes" id="UP000288716">
    <property type="component" value="Unassembled WGS sequence"/>
</dbReference>
<keyword evidence="5" id="KW-0597">Phosphoprotein</keyword>
<dbReference type="Gene3D" id="2.130.10.10">
    <property type="entry name" value="YVTN repeat-like/Quinoprotein amine dehydrogenase"/>
    <property type="match status" value="1"/>
</dbReference>
<keyword evidence="16" id="KW-0511">Multifunctional enzyme</keyword>
<dbReference type="GO" id="GO:0016787">
    <property type="term" value="F:hydrolase activity"/>
    <property type="evidence" value="ECO:0007669"/>
    <property type="project" value="UniProtKB-KW"/>
</dbReference>
<dbReference type="InterPro" id="IPR008271">
    <property type="entry name" value="Ser/Thr_kinase_AS"/>
</dbReference>
<dbReference type="SUPFAM" id="SSF50998">
    <property type="entry name" value="Quinoprotein alcohol dehydrogenase-like"/>
    <property type="match status" value="1"/>
</dbReference>
<dbReference type="AlphaFoldDB" id="A0A443SFQ1"/>
<keyword evidence="9" id="KW-0547">Nucleotide-binding</keyword>
<comment type="catalytic activity">
    <reaction evidence="17">
        <text>L-threonyl-[protein] + ATP = O-phospho-L-threonyl-[protein] + ADP + H(+)</text>
        <dbReference type="Rhea" id="RHEA:46608"/>
        <dbReference type="Rhea" id="RHEA-COMP:11060"/>
        <dbReference type="Rhea" id="RHEA-COMP:11605"/>
        <dbReference type="ChEBI" id="CHEBI:15378"/>
        <dbReference type="ChEBI" id="CHEBI:30013"/>
        <dbReference type="ChEBI" id="CHEBI:30616"/>
        <dbReference type="ChEBI" id="CHEBI:61977"/>
        <dbReference type="ChEBI" id="CHEBI:456216"/>
        <dbReference type="EC" id="2.7.11.1"/>
    </reaction>
</comment>
<dbReference type="InterPro" id="IPR011009">
    <property type="entry name" value="Kinase-like_dom_sf"/>
</dbReference>
<evidence type="ECO:0000259" key="21">
    <source>
        <dbReference type="PROSITE" id="PS50011"/>
    </source>
</evidence>
<evidence type="ECO:0000256" key="8">
    <source>
        <dbReference type="ARBA" id="ARBA00022729"/>
    </source>
</evidence>
<keyword evidence="15 19" id="KW-0472">Membrane</keyword>
<evidence type="ECO:0000256" key="12">
    <source>
        <dbReference type="ARBA" id="ARBA00022824"/>
    </source>
</evidence>
<dbReference type="EMBL" id="NCKV01002876">
    <property type="protein sequence ID" value="RWS26312.1"/>
    <property type="molecule type" value="Genomic_DNA"/>
</dbReference>
<evidence type="ECO:0000256" key="13">
    <source>
        <dbReference type="ARBA" id="ARBA00022840"/>
    </source>
</evidence>
<dbReference type="GO" id="GO:0004674">
    <property type="term" value="F:protein serine/threonine kinase activity"/>
    <property type="evidence" value="ECO:0007669"/>
    <property type="project" value="UniProtKB-KW"/>
</dbReference>
<dbReference type="SMART" id="SM00580">
    <property type="entry name" value="PUG"/>
    <property type="match status" value="1"/>
</dbReference>
<dbReference type="GO" id="GO:0005524">
    <property type="term" value="F:ATP binding"/>
    <property type="evidence" value="ECO:0007669"/>
    <property type="project" value="UniProtKB-KW"/>
</dbReference>
<evidence type="ECO:0000256" key="10">
    <source>
        <dbReference type="ARBA" id="ARBA00022777"/>
    </source>
</evidence>
<reference evidence="23 24" key="1">
    <citation type="journal article" date="2018" name="Gigascience">
        <title>Genomes of trombidid mites reveal novel predicted allergens and laterally-transferred genes associated with secondary metabolism.</title>
        <authorList>
            <person name="Dong X."/>
            <person name="Chaisiri K."/>
            <person name="Xia D."/>
            <person name="Armstrong S.D."/>
            <person name="Fang Y."/>
            <person name="Donnelly M.J."/>
            <person name="Kadowaki T."/>
            <person name="McGarry J.W."/>
            <person name="Darby A.C."/>
            <person name="Makepeace B.L."/>
        </authorList>
    </citation>
    <scope>NUCLEOTIDE SEQUENCE [LARGE SCALE GENOMIC DNA]</scope>
    <source>
        <strain evidence="23">UoL-UT</strain>
    </source>
</reference>
<evidence type="ECO:0000256" key="19">
    <source>
        <dbReference type="SAM" id="Phobius"/>
    </source>
</evidence>
<evidence type="ECO:0000256" key="16">
    <source>
        <dbReference type="ARBA" id="ARBA00023268"/>
    </source>
</evidence>
<protein>
    <recommendedName>
        <fullName evidence="3">non-specific serine/threonine protein kinase</fullName>
        <ecNumber evidence="3">2.7.11.1</ecNumber>
    </recommendedName>
</protein>
<dbReference type="STRING" id="299467.A0A443SFQ1"/>
<evidence type="ECO:0000256" key="7">
    <source>
        <dbReference type="ARBA" id="ARBA00022692"/>
    </source>
</evidence>
<keyword evidence="7 19" id="KW-0812">Transmembrane</keyword>
<keyword evidence="6" id="KW-0808">Transferase</keyword>
<evidence type="ECO:0000256" key="14">
    <source>
        <dbReference type="ARBA" id="ARBA00022989"/>
    </source>
</evidence>
<evidence type="ECO:0000256" key="6">
    <source>
        <dbReference type="ARBA" id="ARBA00022679"/>
    </source>
</evidence>
<comment type="cofactor">
    <cofactor evidence="1">
        <name>Mg(2+)</name>
        <dbReference type="ChEBI" id="CHEBI:18420"/>
    </cofactor>
</comment>
<comment type="catalytic activity">
    <reaction evidence="18">
        <text>L-seryl-[protein] + ATP = O-phospho-L-seryl-[protein] + ADP + H(+)</text>
        <dbReference type="Rhea" id="RHEA:17989"/>
        <dbReference type="Rhea" id="RHEA-COMP:9863"/>
        <dbReference type="Rhea" id="RHEA-COMP:11604"/>
        <dbReference type="ChEBI" id="CHEBI:15378"/>
        <dbReference type="ChEBI" id="CHEBI:29999"/>
        <dbReference type="ChEBI" id="CHEBI:30616"/>
        <dbReference type="ChEBI" id="CHEBI:83421"/>
        <dbReference type="ChEBI" id="CHEBI:456216"/>
        <dbReference type="EC" id="2.7.11.1"/>
    </reaction>
</comment>
<sequence length="917" mass="104509">MTRTSIILLLMACVLHTCLTSEKSSATIAVIEPHLLIATLDGSFYAIGKRSGIIEWSIKEDALVKLPSVPEALKSKQKLPLFLPDPKDGSLYRYNAVTDSAPLGENDDSKERDVLEKFPFTLSELVSASPCRSNDGLLYVGKKIDSWLTLNKETGEKLEVMSSESPMCPRSEKVNKKGEHIPDDQLLLVAKSEFHVSVFDVHTKQKMWNLTVIDYSNTANRLVKQSSYELLHLTSSKTGRIVTLDITTDESEQKILWTHQLGSPIVSIYEYGDSTKYGQMTKIPFTTIGEDFAQKNNTQINRNLYPTVYIGESDSTSAYALTTLVDLEETPVISPKRRNLILPLLEGPKSENGTEDLKTQPFYEEYTHYPIFGFYDYPEYSKTDIFAQLTITQIPKNNLLAQNPLPGKQTVIVGSIRDDPNHDYQTSALFLMFFSVIVTLSIGFTFWIYDRRRIRQIDSNRNISIGKITVNTTELIGRGSAGTCVYKGLFEGKQEIAVKRVITDYFILADREIELLRNLQHPNLIRYFATESDGMFRYIAIELAEMTLADFIENKISLDLDPVTILFEATCGLSHLHSLHVIHRDIKPANILISMPLPPHNRRKVLISDFGVSKMLSHENTPTLNAVSTTKVINGTEGWIPPEVLLAKLNKEADFKSLKPVDIFPMGCLFYYVLSNGSHPFGEPLERQSNILKNEWSLNLLIDEEEFLKSNLIESMISSNPNERPTVESVLKHPLFWSKDKQLQFLQDISDRIEKEAVDADVVRCLERGGFDVVKGDWKRHICLELQGDLRKFRSYKGNSVRDLLRALRNKRHHYRELPAEVQLSLGSIPDEFLTYFTSRFPRLIVHCYVAFQAFKFEDLFKMYYDQDASWDFQYPPLPKSGIRWYDGNRSPRKQRNQKDDVEDIVLAPNGMVSAIS</sequence>
<evidence type="ECO:0000256" key="4">
    <source>
        <dbReference type="ARBA" id="ARBA00022527"/>
    </source>
</evidence>
<evidence type="ECO:0000256" key="11">
    <source>
        <dbReference type="ARBA" id="ARBA00022801"/>
    </source>
</evidence>
<dbReference type="Pfam" id="PF00069">
    <property type="entry name" value="Pkinase"/>
    <property type="match status" value="1"/>
</dbReference>
<dbReference type="GO" id="GO:0080090">
    <property type="term" value="P:regulation of primary metabolic process"/>
    <property type="evidence" value="ECO:0007669"/>
    <property type="project" value="UniProtKB-ARBA"/>
</dbReference>
<dbReference type="SMART" id="SM00220">
    <property type="entry name" value="S_TKc"/>
    <property type="match status" value="1"/>
</dbReference>
<keyword evidence="24" id="KW-1185">Reference proteome</keyword>
<dbReference type="GO" id="GO:0036498">
    <property type="term" value="P:IRE1-mediated unfolded protein response"/>
    <property type="evidence" value="ECO:0007669"/>
    <property type="project" value="TreeGrafter"/>
</dbReference>
<dbReference type="Gene3D" id="1.10.510.10">
    <property type="entry name" value="Transferase(Phosphotransferase) domain 1"/>
    <property type="match status" value="1"/>
</dbReference>
<dbReference type="VEuPathDB" id="VectorBase:LDEU005728"/>
<proteinExistence type="predicted"/>
<keyword evidence="4" id="KW-0723">Serine/threonine-protein kinase</keyword>
<evidence type="ECO:0000256" key="20">
    <source>
        <dbReference type="SAM" id="SignalP"/>
    </source>
</evidence>
<dbReference type="PANTHER" id="PTHR13954:SF6">
    <property type="entry name" value="NON-SPECIFIC SERINE_THREONINE PROTEIN KINASE"/>
    <property type="match status" value="1"/>
</dbReference>
<gene>
    <name evidence="23" type="ORF">B4U80_04604</name>
</gene>
<comment type="subcellular location">
    <subcellularLocation>
        <location evidence="2">Endoplasmic reticulum membrane</location>
        <topology evidence="2">Single-pass type I membrane protein</topology>
    </subcellularLocation>
</comment>
<dbReference type="EC" id="2.7.11.1" evidence="3"/>
<dbReference type="InterPro" id="IPR045133">
    <property type="entry name" value="IRE1/2-like"/>
</dbReference>
<dbReference type="InterPro" id="IPR000719">
    <property type="entry name" value="Prot_kinase_dom"/>
</dbReference>
<dbReference type="GO" id="GO:1990604">
    <property type="term" value="C:IRE1-TRAF2-ASK1 complex"/>
    <property type="evidence" value="ECO:0007669"/>
    <property type="project" value="TreeGrafter"/>
</dbReference>
<keyword evidence="12" id="KW-0256">Endoplasmic reticulum</keyword>
<dbReference type="SMART" id="SM00564">
    <property type="entry name" value="PQQ"/>
    <property type="match status" value="3"/>
</dbReference>
<dbReference type="GO" id="GO:0004521">
    <property type="term" value="F:RNA endonuclease activity"/>
    <property type="evidence" value="ECO:0007669"/>
    <property type="project" value="InterPro"/>
</dbReference>
<keyword evidence="14 19" id="KW-1133">Transmembrane helix</keyword>
<dbReference type="GO" id="GO:0010468">
    <property type="term" value="P:regulation of gene expression"/>
    <property type="evidence" value="ECO:0007669"/>
    <property type="project" value="UniProtKB-ARBA"/>
</dbReference>
<dbReference type="FunFam" id="3.30.200.20:FF:000077">
    <property type="entry name" value="Putative Serine/threonine-protein kinase/endoribonuclease IRE1"/>
    <property type="match status" value="1"/>
</dbReference>
<keyword evidence="10 23" id="KW-0418">Kinase</keyword>
<dbReference type="PANTHER" id="PTHR13954">
    <property type="entry name" value="IRE1-RELATED"/>
    <property type="match status" value="1"/>
</dbReference>
<keyword evidence="8 20" id="KW-0732">Signal</keyword>
<evidence type="ECO:0000313" key="24">
    <source>
        <dbReference type="Proteomes" id="UP000288716"/>
    </source>
</evidence>
<feature type="domain" description="KEN" evidence="22">
    <location>
        <begin position="739"/>
        <end position="867"/>
    </location>
</feature>
<dbReference type="SUPFAM" id="SSF56112">
    <property type="entry name" value="Protein kinase-like (PK-like)"/>
    <property type="match status" value="1"/>
</dbReference>
<feature type="chain" id="PRO_5019295388" description="non-specific serine/threonine protein kinase" evidence="20">
    <location>
        <begin position="21"/>
        <end position="917"/>
    </location>
</feature>
<dbReference type="PROSITE" id="PS50011">
    <property type="entry name" value="PROTEIN_KINASE_DOM"/>
    <property type="match status" value="1"/>
</dbReference>
<accession>A0A443SFQ1</accession>
<dbReference type="Pfam" id="PF06479">
    <property type="entry name" value="Ribonuc_2-5A"/>
    <property type="match status" value="1"/>
</dbReference>
<evidence type="ECO:0000256" key="3">
    <source>
        <dbReference type="ARBA" id="ARBA00012513"/>
    </source>
</evidence>
<comment type="caution">
    <text evidence="23">The sequence shown here is derived from an EMBL/GenBank/DDBJ whole genome shotgun (WGS) entry which is preliminary data.</text>
</comment>
<dbReference type="FunFam" id="1.20.1440.180:FF:000001">
    <property type="entry name" value="Serine/threonine-protein kinase/endoribonuclease IRE1"/>
    <property type="match status" value="1"/>
</dbReference>
<feature type="domain" description="Protein kinase" evidence="21">
    <location>
        <begin position="470"/>
        <end position="736"/>
    </location>
</feature>
<dbReference type="InterPro" id="IPR038357">
    <property type="entry name" value="KEN_sf"/>
</dbReference>
<keyword evidence="13" id="KW-0067">ATP-binding</keyword>
<dbReference type="InterPro" id="IPR011047">
    <property type="entry name" value="Quinoprotein_ADH-like_sf"/>
</dbReference>
<evidence type="ECO:0000256" key="5">
    <source>
        <dbReference type="ARBA" id="ARBA00022553"/>
    </source>
</evidence>
<dbReference type="GO" id="GO:0051082">
    <property type="term" value="F:unfolded protein binding"/>
    <property type="evidence" value="ECO:0007669"/>
    <property type="project" value="TreeGrafter"/>
</dbReference>
<dbReference type="CDD" id="cd10422">
    <property type="entry name" value="RNase_Ire1"/>
    <property type="match status" value="1"/>
</dbReference>
<dbReference type="PROSITE" id="PS51392">
    <property type="entry name" value="KEN"/>
    <property type="match status" value="1"/>
</dbReference>
<dbReference type="InterPro" id="IPR010513">
    <property type="entry name" value="KEN_dom"/>
</dbReference>
<name>A0A443SFQ1_9ACAR</name>
<dbReference type="PROSITE" id="PS00108">
    <property type="entry name" value="PROTEIN_KINASE_ST"/>
    <property type="match status" value="1"/>
</dbReference>
<evidence type="ECO:0000256" key="17">
    <source>
        <dbReference type="ARBA" id="ARBA00047899"/>
    </source>
</evidence>
<evidence type="ECO:0000313" key="23">
    <source>
        <dbReference type="EMBL" id="RWS26312.1"/>
    </source>
</evidence>
<dbReference type="InterPro" id="IPR018391">
    <property type="entry name" value="PQQ_b-propeller_rpt"/>
</dbReference>
<dbReference type="GO" id="GO:0070059">
    <property type="term" value="P:intrinsic apoptotic signaling pathway in response to endoplasmic reticulum stress"/>
    <property type="evidence" value="ECO:0007669"/>
    <property type="project" value="TreeGrafter"/>
</dbReference>
<dbReference type="InterPro" id="IPR015943">
    <property type="entry name" value="WD40/YVTN_repeat-like_dom_sf"/>
</dbReference>